<dbReference type="AlphaFoldDB" id="A0A0E9RWV4"/>
<reference evidence="2" key="1">
    <citation type="submission" date="2014-11" db="EMBL/GenBank/DDBJ databases">
        <authorList>
            <person name="Amaro Gonzalez C."/>
        </authorList>
    </citation>
    <scope>NUCLEOTIDE SEQUENCE</scope>
</reference>
<dbReference type="EMBL" id="GBXM01074888">
    <property type="protein sequence ID" value="JAH33689.1"/>
    <property type="molecule type" value="Transcribed_RNA"/>
</dbReference>
<name>A0A0E9RWV4_ANGAN</name>
<accession>A0A0E9RWV4</accession>
<evidence type="ECO:0000313" key="2">
    <source>
        <dbReference type="EMBL" id="JAH33689.1"/>
    </source>
</evidence>
<evidence type="ECO:0000256" key="1">
    <source>
        <dbReference type="SAM" id="Phobius"/>
    </source>
</evidence>
<sequence length="33" mass="3844">MTFRSTPVCLFANFFFFKTISVFLKQLVLVAVK</sequence>
<feature type="transmembrane region" description="Helical" evidence="1">
    <location>
        <begin position="12"/>
        <end position="32"/>
    </location>
</feature>
<keyword evidence="1" id="KW-0472">Membrane</keyword>
<keyword evidence="1" id="KW-1133">Transmembrane helix</keyword>
<keyword evidence="1" id="KW-0812">Transmembrane</keyword>
<proteinExistence type="predicted"/>
<reference evidence="2" key="2">
    <citation type="journal article" date="2015" name="Fish Shellfish Immunol.">
        <title>Early steps in the European eel (Anguilla anguilla)-Vibrio vulnificus interaction in the gills: Role of the RtxA13 toxin.</title>
        <authorList>
            <person name="Callol A."/>
            <person name="Pajuelo D."/>
            <person name="Ebbesson L."/>
            <person name="Teles M."/>
            <person name="MacKenzie S."/>
            <person name="Amaro C."/>
        </authorList>
    </citation>
    <scope>NUCLEOTIDE SEQUENCE</scope>
</reference>
<protein>
    <submittedName>
        <fullName evidence="2">Uncharacterized protein</fullName>
    </submittedName>
</protein>
<organism evidence="2">
    <name type="scientific">Anguilla anguilla</name>
    <name type="common">European freshwater eel</name>
    <name type="synonym">Muraena anguilla</name>
    <dbReference type="NCBI Taxonomy" id="7936"/>
    <lineage>
        <taxon>Eukaryota</taxon>
        <taxon>Metazoa</taxon>
        <taxon>Chordata</taxon>
        <taxon>Craniata</taxon>
        <taxon>Vertebrata</taxon>
        <taxon>Euteleostomi</taxon>
        <taxon>Actinopterygii</taxon>
        <taxon>Neopterygii</taxon>
        <taxon>Teleostei</taxon>
        <taxon>Anguilliformes</taxon>
        <taxon>Anguillidae</taxon>
        <taxon>Anguilla</taxon>
    </lineage>
</organism>